<feature type="non-terminal residue" evidence="1">
    <location>
        <position position="1"/>
    </location>
</feature>
<reference evidence="1" key="1">
    <citation type="submission" date="2018-05" db="EMBL/GenBank/DDBJ databases">
        <authorList>
            <person name="Lanie J.A."/>
            <person name="Ng W.-L."/>
            <person name="Kazmierczak K.M."/>
            <person name="Andrzejewski T.M."/>
            <person name="Davidsen T.M."/>
            <person name="Wayne K.J."/>
            <person name="Tettelin H."/>
            <person name="Glass J.I."/>
            <person name="Rusch D."/>
            <person name="Podicherti R."/>
            <person name="Tsui H.-C.T."/>
            <person name="Winkler M.E."/>
        </authorList>
    </citation>
    <scope>NUCLEOTIDE SEQUENCE</scope>
</reference>
<dbReference type="EMBL" id="UINC01073088">
    <property type="protein sequence ID" value="SVC09200.1"/>
    <property type="molecule type" value="Genomic_DNA"/>
</dbReference>
<organism evidence="1">
    <name type="scientific">marine metagenome</name>
    <dbReference type="NCBI Taxonomy" id="408172"/>
    <lineage>
        <taxon>unclassified sequences</taxon>
        <taxon>metagenomes</taxon>
        <taxon>ecological metagenomes</taxon>
    </lineage>
</organism>
<evidence type="ECO:0000313" key="1">
    <source>
        <dbReference type="EMBL" id="SVC09200.1"/>
    </source>
</evidence>
<gene>
    <name evidence="1" type="ORF">METZ01_LOCUS262054</name>
</gene>
<protein>
    <submittedName>
        <fullName evidence="1">Uncharacterized protein</fullName>
    </submittedName>
</protein>
<proteinExistence type="predicted"/>
<accession>A0A382JAR2</accession>
<dbReference type="AlphaFoldDB" id="A0A382JAR2"/>
<name>A0A382JAR2_9ZZZZ</name>
<sequence>SLFFIRSLKDVINPSTFYLYQYASLEKEPFPLAT</sequence>